<protein>
    <submittedName>
        <fullName evidence="1">Uncharacterized protein</fullName>
    </submittedName>
</protein>
<dbReference type="AlphaFoldDB" id="A0A067SXS5"/>
<name>A0A067SXS5_GALM3</name>
<organism evidence="1 2">
    <name type="scientific">Galerina marginata (strain CBS 339.88)</name>
    <dbReference type="NCBI Taxonomy" id="685588"/>
    <lineage>
        <taxon>Eukaryota</taxon>
        <taxon>Fungi</taxon>
        <taxon>Dikarya</taxon>
        <taxon>Basidiomycota</taxon>
        <taxon>Agaricomycotina</taxon>
        <taxon>Agaricomycetes</taxon>
        <taxon>Agaricomycetidae</taxon>
        <taxon>Agaricales</taxon>
        <taxon>Agaricineae</taxon>
        <taxon>Strophariaceae</taxon>
        <taxon>Galerina</taxon>
    </lineage>
</organism>
<dbReference type="EMBL" id="KL142392">
    <property type="protein sequence ID" value="KDR71558.1"/>
    <property type="molecule type" value="Genomic_DNA"/>
</dbReference>
<proteinExistence type="predicted"/>
<sequence length="181" mass="20270">MKQYRIPFYQKSGDDYQCPISSSSGHTFVFTISIVDLHPNPETQFGIRFADNNWFEVTVFPESKKITVYSSAHSYATFSETLPISLTNETNLVIRIHKADSKNYLTSVNEQFVTSMEGSTTAVAASQVYQFVGPSRGGATFAEGKYRGATLTIFEDADDHQKAERFAQAMRNPDAEILKLL</sequence>
<dbReference type="HOGENOM" id="CLU_1489120_0_0_1"/>
<evidence type="ECO:0000313" key="1">
    <source>
        <dbReference type="EMBL" id="KDR71558.1"/>
    </source>
</evidence>
<dbReference type="Proteomes" id="UP000027222">
    <property type="component" value="Unassembled WGS sequence"/>
</dbReference>
<gene>
    <name evidence="1" type="ORF">GALMADRAFT_253901</name>
</gene>
<reference evidence="2" key="1">
    <citation type="journal article" date="2014" name="Proc. Natl. Acad. Sci. U.S.A.">
        <title>Extensive sampling of basidiomycete genomes demonstrates inadequacy of the white-rot/brown-rot paradigm for wood decay fungi.</title>
        <authorList>
            <person name="Riley R."/>
            <person name="Salamov A.A."/>
            <person name="Brown D.W."/>
            <person name="Nagy L.G."/>
            <person name="Floudas D."/>
            <person name="Held B.W."/>
            <person name="Levasseur A."/>
            <person name="Lombard V."/>
            <person name="Morin E."/>
            <person name="Otillar R."/>
            <person name="Lindquist E.A."/>
            <person name="Sun H."/>
            <person name="LaButti K.M."/>
            <person name="Schmutz J."/>
            <person name="Jabbour D."/>
            <person name="Luo H."/>
            <person name="Baker S.E."/>
            <person name="Pisabarro A.G."/>
            <person name="Walton J.D."/>
            <person name="Blanchette R.A."/>
            <person name="Henrissat B."/>
            <person name="Martin F."/>
            <person name="Cullen D."/>
            <person name="Hibbett D.S."/>
            <person name="Grigoriev I.V."/>
        </authorList>
    </citation>
    <scope>NUCLEOTIDE SEQUENCE [LARGE SCALE GENOMIC DNA]</scope>
    <source>
        <strain evidence="2">CBS 339.88</strain>
    </source>
</reference>
<accession>A0A067SXS5</accession>
<keyword evidence="2" id="KW-1185">Reference proteome</keyword>
<evidence type="ECO:0000313" key="2">
    <source>
        <dbReference type="Proteomes" id="UP000027222"/>
    </source>
</evidence>